<organism evidence="1 2">
    <name type="scientific">Paraburkholderia panacisoli</name>
    <dbReference type="NCBI Taxonomy" id="2603818"/>
    <lineage>
        <taxon>Bacteria</taxon>
        <taxon>Pseudomonadati</taxon>
        <taxon>Pseudomonadota</taxon>
        <taxon>Betaproteobacteria</taxon>
        <taxon>Burkholderiales</taxon>
        <taxon>Burkholderiaceae</taxon>
        <taxon>Paraburkholderia</taxon>
    </lineage>
</organism>
<dbReference type="AlphaFoldDB" id="A0A5B0HBC2"/>
<reference evidence="1 2" key="1">
    <citation type="submission" date="2019-08" db="EMBL/GenBank/DDBJ databases">
        <title>Paraburkholderia sp. DCY113.</title>
        <authorList>
            <person name="Kang J."/>
        </authorList>
    </citation>
    <scope>NUCLEOTIDE SEQUENCE [LARGE SCALE GENOMIC DNA]</scope>
    <source>
        <strain evidence="1 2">DCY113</strain>
    </source>
</reference>
<comment type="caution">
    <text evidence="1">The sequence shown here is derived from an EMBL/GenBank/DDBJ whole genome shotgun (WGS) entry which is preliminary data.</text>
</comment>
<gene>
    <name evidence="1" type="ORF">FVF58_11270</name>
</gene>
<evidence type="ECO:0000313" key="2">
    <source>
        <dbReference type="Proteomes" id="UP000325273"/>
    </source>
</evidence>
<keyword evidence="2" id="KW-1185">Reference proteome</keyword>
<protein>
    <submittedName>
        <fullName evidence="1">Uncharacterized protein</fullName>
    </submittedName>
</protein>
<accession>A0A5B0HBC2</accession>
<evidence type="ECO:0000313" key="1">
    <source>
        <dbReference type="EMBL" id="KAA1012461.1"/>
    </source>
</evidence>
<dbReference type="EMBL" id="VTUZ01000006">
    <property type="protein sequence ID" value="KAA1012461.1"/>
    <property type="molecule type" value="Genomic_DNA"/>
</dbReference>
<sequence>MSEIVRPGLNSAIFVITRVAGSTRHATTLPPAPQTRLSGAFDLHRTLPSSRQCQPNRIWRPLYQAKRLPQHSEGIRAAIYRFLREIRTAPYATRIFAYQLFSLSTYF</sequence>
<proteinExistence type="predicted"/>
<dbReference type="Proteomes" id="UP000325273">
    <property type="component" value="Unassembled WGS sequence"/>
</dbReference>
<name>A0A5B0HBC2_9BURK</name>
<dbReference type="RefSeq" id="WP_149669983.1">
    <property type="nucleotide sequence ID" value="NZ_VTUZ01000006.1"/>
</dbReference>